<keyword evidence="1 3" id="KW-0808">Transferase</keyword>
<comment type="caution">
    <text evidence="4">The sequence shown here is derived from an EMBL/GenBank/DDBJ whole genome shotgun (WGS) entry which is preliminary data.</text>
</comment>
<comment type="similarity">
    <text evidence="3">Belongs to the class I-like SAM-binding methyltransferase superfamily. CmoB family.</text>
</comment>
<dbReference type="HAMAP" id="MF_01590">
    <property type="entry name" value="tRNA_carboxymethyltr_CmoB"/>
    <property type="match status" value="1"/>
</dbReference>
<dbReference type="RefSeq" id="WP_206575352.1">
    <property type="nucleotide sequence ID" value="NZ_JAFKCV010000015.1"/>
</dbReference>
<dbReference type="Proteomes" id="UP000664654">
    <property type="component" value="Unassembled WGS sequence"/>
</dbReference>
<dbReference type="AlphaFoldDB" id="A0A939DR71"/>
<dbReference type="GO" id="GO:0008168">
    <property type="term" value="F:methyltransferase activity"/>
    <property type="evidence" value="ECO:0007669"/>
    <property type="project" value="TreeGrafter"/>
</dbReference>
<evidence type="ECO:0000313" key="4">
    <source>
        <dbReference type="EMBL" id="MBN7827244.1"/>
    </source>
</evidence>
<keyword evidence="5" id="KW-1185">Reference proteome</keyword>
<protein>
    <recommendedName>
        <fullName evidence="3">tRNA U34 carboxymethyltransferase</fullName>
        <ecNumber evidence="3">2.5.1.-</ecNumber>
    </recommendedName>
</protein>
<comment type="caution">
    <text evidence="3">Lacks conserved residue(s) required for the propagation of feature annotation.</text>
</comment>
<comment type="catalytic activity">
    <reaction evidence="3">
        <text>carboxy-S-adenosyl-L-methionine + 5-hydroxyuridine(34) in tRNA = 5-carboxymethoxyuridine(34) in tRNA + S-adenosyl-L-homocysteine + H(+)</text>
        <dbReference type="Rhea" id="RHEA:52848"/>
        <dbReference type="Rhea" id="RHEA-COMP:13381"/>
        <dbReference type="Rhea" id="RHEA-COMP:13383"/>
        <dbReference type="ChEBI" id="CHEBI:15378"/>
        <dbReference type="ChEBI" id="CHEBI:57856"/>
        <dbReference type="ChEBI" id="CHEBI:134278"/>
        <dbReference type="ChEBI" id="CHEBI:136877"/>
        <dbReference type="ChEBI" id="CHEBI:136879"/>
    </reaction>
</comment>
<dbReference type="EMBL" id="JAFKCV010000015">
    <property type="protein sequence ID" value="MBN7827244.1"/>
    <property type="molecule type" value="Genomic_DNA"/>
</dbReference>
<feature type="binding site" evidence="3">
    <location>
        <position position="113"/>
    </location>
    <ligand>
        <name>carboxy-S-adenosyl-L-methionine</name>
        <dbReference type="ChEBI" id="CHEBI:134278"/>
    </ligand>
</feature>
<dbReference type="PANTHER" id="PTHR43464:SF95">
    <property type="entry name" value="TRNA U34 CARBOXYMETHYLTRANSFERASE"/>
    <property type="match status" value="1"/>
</dbReference>
<feature type="binding site" evidence="3">
    <location>
        <position position="317"/>
    </location>
    <ligand>
        <name>carboxy-S-adenosyl-L-methionine</name>
        <dbReference type="ChEBI" id="CHEBI:134278"/>
    </ligand>
</feature>
<feature type="binding site" evidence="3">
    <location>
        <position position="94"/>
    </location>
    <ligand>
        <name>carboxy-S-adenosyl-L-methionine</name>
        <dbReference type="ChEBI" id="CHEBI:134278"/>
    </ligand>
</feature>
<comment type="function">
    <text evidence="3">Catalyzes carboxymethyl transfer from carboxy-S-adenosyl-L-methionine (Cx-SAM) to 5-hydroxyuridine (ho5U) to form 5-carboxymethoxyuridine (cmo5U) at position 34 in tRNAs.</text>
</comment>
<evidence type="ECO:0000256" key="1">
    <source>
        <dbReference type="ARBA" id="ARBA00022679"/>
    </source>
</evidence>
<dbReference type="GO" id="GO:0002098">
    <property type="term" value="P:tRNA wobble uridine modification"/>
    <property type="evidence" value="ECO:0007669"/>
    <property type="project" value="InterPro"/>
</dbReference>
<accession>A0A939DR71</accession>
<sequence length="324" mass="37316">MSQVKEEFQQFYRTIAGSRFSDWLEILPAQIAAWCLQNRTELDKWQKLLGKLPSLKSSGIDLLNQVRVGSETDVDDYTRKQIIGLLQQFKPWRKGPFHLHGIHLDTEWRSDWKWDRVLPHLSPLRDRNVLDVGSGSGYHLWRMRGQGARFVVGVDPYPLFLMQFLILKHFIGDADVYQLPLGIEHLPPLKQFDTVFSMGVLYHRKSPMDFLSQLKGLLRKGGELVLETLVVEGDEQRVLLPGERYAQMRNVWFIPSPAALEIWLQKAGFSDIRTVDISTTSTDEQRSTEWMTTHSLQDFLDPEDSTRTIEGYPAPIRAVVVAQA</sequence>
<dbReference type="EC" id="2.5.1.-" evidence="3"/>
<evidence type="ECO:0000256" key="3">
    <source>
        <dbReference type="HAMAP-Rule" id="MF_01590"/>
    </source>
</evidence>
<dbReference type="NCBIfam" id="NF011650">
    <property type="entry name" value="PRK15068.1"/>
    <property type="match status" value="1"/>
</dbReference>
<feature type="binding site" evidence="3">
    <location>
        <position position="133"/>
    </location>
    <ligand>
        <name>carboxy-S-adenosyl-L-methionine</name>
        <dbReference type="ChEBI" id="CHEBI:134278"/>
    </ligand>
</feature>
<feature type="binding site" evidence="3">
    <location>
        <begin position="183"/>
        <end position="184"/>
    </location>
    <ligand>
        <name>carboxy-S-adenosyl-L-methionine</name>
        <dbReference type="ChEBI" id="CHEBI:134278"/>
    </ligand>
</feature>
<feature type="binding site" evidence="3">
    <location>
        <position position="202"/>
    </location>
    <ligand>
        <name>carboxy-S-adenosyl-L-methionine</name>
        <dbReference type="ChEBI" id="CHEBI:134278"/>
    </ligand>
</feature>
<feature type="binding site" evidence="3">
    <location>
        <position position="198"/>
    </location>
    <ligand>
        <name>carboxy-S-adenosyl-L-methionine</name>
        <dbReference type="ChEBI" id="CHEBI:134278"/>
    </ligand>
</feature>
<feature type="binding site" evidence="3">
    <location>
        <position position="108"/>
    </location>
    <ligand>
        <name>carboxy-S-adenosyl-L-methionine</name>
        <dbReference type="ChEBI" id="CHEBI:134278"/>
    </ligand>
</feature>
<comment type="subunit">
    <text evidence="3">Homotetramer.</text>
</comment>
<keyword evidence="2 3" id="KW-0819">tRNA processing</keyword>
<gene>
    <name evidence="3 4" type="primary">cmoB</name>
    <name evidence="4" type="ORF">J0A66_18575</name>
</gene>
<dbReference type="GO" id="GO:0016765">
    <property type="term" value="F:transferase activity, transferring alkyl or aryl (other than methyl) groups"/>
    <property type="evidence" value="ECO:0007669"/>
    <property type="project" value="UniProtKB-UniRule"/>
</dbReference>
<dbReference type="InterPro" id="IPR027555">
    <property type="entry name" value="Mo5U34_MeTrfas-like"/>
</dbReference>
<dbReference type="CDD" id="cd02440">
    <property type="entry name" value="AdoMet_MTases"/>
    <property type="match status" value="1"/>
</dbReference>
<dbReference type="InterPro" id="IPR010017">
    <property type="entry name" value="CmoB"/>
</dbReference>
<name>A0A939DR71_9ALTE</name>
<reference evidence="4" key="1">
    <citation type="submission" date="2021-03" db="EMBL/GenBank/DDBJ databases">
        <title>novel species isolated from a fishpond in China.</title>
        <authorList>
            <person name="Lu H."/>
            <person name="Cai Z."/>
        </authorList>
    </citation>
    <scope>NUCLEOTIDE SEQUENCE</scope>
    <source>
        <strain evidence="4">JCM 30855</strain>
    </source>
</reference>
<dbReference type="NCBIfam" id="TIGR00452">
    <property type="entry name" value="tRNA 5-methoxyuridine(34)/uridine 5-oxyacetic acid(34) synthase CmoB"/>
    <property type="match status" value="1"/>
</dbReference>
<dbReference type="PANTHER" id="PTHR43464">
    <property type="entry name" value="METHYLTRANSFERASE"/>
    <property type="match status" value="1"/>
</dbReference>
<dbReference type="Pfam" id="PF08003">
    <property type="entry name" value="Methyltransf_9"/>
    <property type="match status" value="1"/>
</dbReference>
<dbReference type="Gene3D" id="3.40.50.150">
    <property type="entry name" value="Vaccinia Virus protein VP39"/>
    <property type="match status" value="1"/>
</dbReference>
<evidence type="ECO:0000256" key="2">
    <source>
        <dbReference type="ARBA" id="ARBA00022694"/>
    </source>
</evidence>
<evidence type="ECO:0000313" key="5">
    <source>
        <dbReference type="Proteomes" id="UP000664654"/>
    </source>
</evidence>
<dbReference type="SUPFAM" id="SSF53335">
    <property type="entry name" value="S-adenosyl-L-methionine-dependent methyltransferases"/>
    <property type="match status" value="1"/>
</dbReference>
<dbReference type="InterPro" id="IPR029063">
    <property type="entry name" value="SAM-dependent_MTases_sf"/>
</dbReference>
<organism evidence="4 5">
    <name type="scientific">Bowmanella dokdonensis</name>
    <dbReference type="NCBI Taxonomy" id="751969"/>
    <lineage>
        <taxon>Bacteria</taxon>
        <taxon>Pseudomonadati</taxon>
        <taxon>Pseudomonadota</taxon>
        <taxon>Gammaproteobacteria</taxon>
        <taxon>Alteromonadales</taxon>
        <taxon>Alteromonadaceae</taxon>
        <taxon>Bowmanella</taxon>
    </lineage>
</organism>
<proteinExistence type="inferred from homology"/>